<dbReference type="InterPro" id="IPR013325">
    <property type="entry name" value="RNA_pol_sigma_r2"/>
</dbReference>
<dbReference type="GO" id="GO:0016987">
    <property type="term" value="F:sigma factor activity"/>
    <property type="evidence" value="ECO:0007669"/>
    <property type="project" value="UniProtKB-KW"/>
</dbReference>
<dbReference type="GO" id="GO:0006352">
    <property type="term" value="P:DNA-templated transcription initiation"/>
    <property type="evidence" value="ECO:0007669"/>
    <property type="project" value="InterPro"/>
</dbReference>
<keyword evidence="9" id="KW-1185">Reference proteome</keyword>
<dbReference type="KEGG" id="eke:EK0264_10450"/>
<keyword evidence="2" id="KW-0731">Sigma factor</keyword>
<dbReference type="PANTHER" id="PTHR30385">
    <property type="entry name" value="SIGMA FACTOR F FLAGELLAR"/>
    <property type="match status" value="1"/>
</dbReference>
<keyword evidence="3" id="KW-0238">DNA-binding</keyword>
<feature type="domain" description="RNA polymerase sigma-70 region 3" evidence="5">
    <location>
        <begin position="114"/>
        <end position="166"/>
    </location>
</feature>
<dbReference type="Pfam" id="PF04539">
    <property type="entry name" value="Sigma70_r3"/>
    <property type="match status" value="1"/>
</dbReference>
<dbReference type="GO" id="GO:0003677">
    <property type="term" value="F:DNA binding"/>
    <property type="evidence" value="ECO:0007669"/>
    <property type="project" value="UniProtKB-KW"/>
</dbReference>
<feature type="domain" description="RNA polymerase sigma-70 region 2" evidence="6">
    <location>
        <begin position="36"/>
        <end position="104"/>
    </location>
</feature>
<evidence type="ECO:0000259" key="7">
    <source>
        <dbReference type="Pfam" id="PF04545"/>
    </source>
</evidence>
<dbReference type="Proteomes" id="UP000463857">
    <property type="component" value="Chromosome"/>
</dbReference>
<dbReference type="Gene3D" id="1.20.120.1810">
    <property type="match status" value="1"/>
</dbReference>
<feature type="domain" description="RNA polymerase sigma-70 region 4" evidence="7">
    <location>
        <begin position="195"/>
        <end position="243"/>
    </location>
</feature>
<dbReference type="InParanoid" id="A0A7L4YNF7"/>
<dbReference type="SUPFAM" id="SSF88946">
    <property type="entry name" value="Sigma2 domain of RNA polymerase sigma factors"/>
    <property type="match status" value="1"/>
</dbReference>
<evidence type="ECO:0000313" key="8">
    <source>
        <dbReference type="EMBL" id="QHC00666.1"/>
    </source>
</evidence>
<keyword evidence="1" id="KW-0805">Transcription regulation</keyword>
<evidence type="ECO:0000259" key="5">
    <source>
        <dbReference type="Pfam" id="PF04539"/>
    </source>
</evidence>
<proteinExistence type="predicted"/>
<evidence type="ECO:0000256" key="3">
    <source>
        <dbReference type="ARBA" id="ARBA00023125"/>
    </source>
</evidence>
<dbReference type="InterPro" id="IPR007624">
    <property type="entry name" value="RNA_pol_sigma70_r3"/>
</dbReference>
<organism evidence="8 9">
    <name type="scientific">Epidermidibacterium keratini</name>
    <dbReference type="NCBI Taxonomy" id="1891644"/>
    <lineage>
        <taxon>Bacteria</taxon>
        <taxon>Bacillati</taxon>
        <taxon>Actinomycetota</taxon>
        <taxon>Actinomycetes</taxon>
        <taxon>Sporichthyales</taxon>
        <taxon>Sporichthyaceae</taxon>
        <taxon>Epidermidibacterium</taxon>
    </lineage>
</organism>
<dbReference type="NCBIfam" id="TIGR02937">
    <property type="entry name" value="sigma70-ECF"/>
    <property type="match status" value="1"/>
</dbReference>
<evidence type="ECO:0000313" key="9">
    <source>
        <dbReference type="Proteomes" id="UP000463857"/>
    </source>
</evidence>
<evidence type="ECO:0000256" key="2">
    <source>
        <dbReference type="ARBA" id="ARBA00023082"/>
    </source>
</evidence>
<evidence type="ECO:0000259" key="6">
    <source>
        <dbReference type="Pfam" id="PF04542"/>
    </source>
</evidence>
<dbReference type="Gene3D" id="1.10.10.10">
    <property type="entry name" value="Winged helix-like DNA-binding domain superfamily/Winged helix DNA-binding domain"/>
    <property type="match status" value="2"/>
</dbReference>
<dbReference type="InterPro" id="IPR014284">
    <property type="entry name" value="RNA_pol_sigma-70_dom"/>
</dbReference>
<keyword evidence="4" id="KW-0804">Transcription</keyword>
<dbReference type="PRINTS" id="PR00046">
    <property type="entry name" value="SIGMA70FCT"/>
</dbReference>
<evidence type="ECO:0000256" key="4">
    <source>
        <dbReference type="ARBA" id="ARBA00023163"/>
    </source>
</evidence>
<dbReference type="AlphaFoldDB" id="A0A7L4YNF7"/>
<gene>
    <name evidence="8" type="ORF">EK0264_10450</name>
</gene>
<accession>A0A7L4YNF7</accession>
<reference evidence="8 9" key="1">
    <citation type="journal article" date="2018" name="Int. J. Syst. Evol. Microbiol.">
        <title>Epidermidibacterium keratini gen. nov., sp. nov., a member of the family Sporichthyaceae, isolated from keratin epidermis.</title>
        <authorList>
            <person name="Lee D.G."/>
            <person name="Trujillo M.E."/>
            <person name="Kang S."/>
            <person name="Nam J.J."/>
            <person name="Kim Y.J."/>
        </authorList>
    </citation>
    <scope>NUCLEOTIDE SEQUENCE [LARGE SCALE GENOMIC DNA]</scope>
    <source>
        <strain evidence="8 9">EPI-7</strain>
    </source>
</reference>
<dbReference type="RefSeq" id="WP_159545375.1">
    <property type="nucleotide sequence ID" value="NZ_CP047156.1"/>
</dbReference>
<dbReference type="Pfam" id="PF04545">
    <property type="entry name" value="Sigma70_r4"/>
    <property type="match status" value="1"/>
</dbReference>
<dbReference type="InterPro" id="IPR007630">
    <property type="entry name" value="RNA_pol_sigma70_r4"/>
</dbReference>
<dbReference type="InterPro" id="IPR007627">
    <property type="entry name" value="RNA_pol_sigma70_r2"/>
</dbReference>
<evidence type="ECO:0000256" key="1">
    <source>
        <dbReference type="ARBA" id="ARBA00023015"/>
    </source>
</evidence>
<dbReference type="CDD" id="cd06171">
    <property type="entry name" value="Sigma70_r4"/>
    <property type="match status" value="1"/>
</dbReference>
<dbReference type="Pfam" id="PF04542">
    <property type="entry name" value="Sigma70_r2"/>
    <property type="match status" value="1"/>
</dbReference>
<dbReference type="EMBL" id="CP047156">
    <property type="protein sequence ID" value="QHC00666.1"/>
    <property type="molecule type" value="Genomic_DNA"/>
</dbReference>
<dbReference type="InterPro" id="IPR036388">
    <property type="entry name" value="WH-like_DNA-bd_sf"/>
</dbReference>
<dbReference type="InterPro" id="IPR013324">
    <property type="entry name" value="RNA_pol_sigma_r3/r4-like"/>
</dbReference>
<dbReference type="SUPFAM" id="SSF88659">
    <property type="entry name" value="Sigma3 and sigma4 domains of RNA polymerase sigma factors"/>
    <property type="match status" value="2"/>
</dbReference>
<dbReference type="PANTHER" id="PTHR30385:SF4">
    <property type="entry name" value="RNA POLYMERASE SIGMA-E FACTOR"/>
    <property type="match status" value="1"/>
</dbReference>
<name>A0A7L4YNF7_9ACTN</name>
<dbReference type="InterPro" id="IPR000943">
    <property type="entry name" value="RNA_pol_sigma70"/>
</dbReference>
<sequence length="252" mass="28089">MSSLAVVVDNETVEEILERAAHADPHEKAQLEERVIERSLDLARSLAARYNGRGESMDDLFQVASIGLVQAVRRYQPGAGASFAAFATPTILGELRRHFRDHAWAIRPPRRVQEALPLLRAARAEWEQEHAASPTTAELAEQLKMPDADVRELEQAGSAYALTSLEGAVEAGVPMPSERDEMDLAIDRLAVQRMLRGLSPRDRAIVYLRFYEELTQARIGDEFGQSQMQVSRTLSRILARLRAELHQPAEAG</sequence>
<protein>
    <submittedName>
        <fullName evidence="8">Sigma-70 family RNA polymerase sigma factor</fullName>
    </submittedName>
</protein>
<dbReference type="OrthoDB" id="9804285at2"/>